<dbReference type="OrthoDB" id="3886018at2759"/>
<feature type="signal peptide" evidence="2">
    <location>
        <begin position="1"/>
        <end position="20"/>
    </location>
</feature>
<dbReference type="EMBL" id="ML992501">
    <property type="protein sequence ID" value="KAF2227630.1"/>
    <property type="molecule type" value="Genomic_DNA"/>
</dbReference>
<evidence type="ECO:0000313" key="4">
    <source>
        <dbReference type="Proteomes" id="UP000799538"/>
    </source>
</evidence>
<sequence>MIAELPFFWLLSASVRIVAAQAQIRPGPTIDWSLLRHSTPGAWNATVTTRGGLPPSNTTVVHSPTSWQSTGSFVSHNIPSQSQATGAEHASASTANDESIHLNTSMPITTTSATASVFSTPTVPFGVFVTTVSGTPYTLTYVSRVADVSTAHTSSGDIFTVPTVGAIWVIVNPSQSLPKGISGPPSGAPEPTQASGSLCVFGCGDSNDHDSDIGGGGGGSDGGVAALPCVINCGGGSNGNDGGSQSRHPTATNTRRASDSSTTSECSVTAAQSCDETVFITTSFNSGSSSTIKSSTSTRCATITACDAQSVTATTTSATSTSEEEFVCGPTACAGSCGINRKRADLGPKPTDVFKRGTILALDNYGNATGLEARDLPAPASGQTIDNFIWNIFDSGHVRGAGQGPPLVEFGPESIPTSRYDAFEDEAFSVGVTGLFGCISIVVVSRQGVWTSHWWETTFRDAFGPNPATTTNFYNTIIRWITNPVETTPGGRDDKYMPLPEVPVGVFAEENHPQILLIAVGASGHGRQAPPAHPRVVDAMMTEVRTILPGVKPGAVVTWTYPRLPGGFTAFEGGALNGNARGKVLLNYDPSAAEGAKGFQLWMETEVVLQDIWGPNCADEGSSNNKRQVGACSSKTPPSSASIPSGTTLTTSLITGSDSLNTATMTGISTASNSSDAPRTNPPPSTSLRCYAYQNPRGGTGKQGCQCSGRDGLLPFLTNTASTTSFNVCGYTTLPPSTITQPPTATPFTSTDSDQGLVYSCAGSSILRVAGFQIPQCTGSSAVISTITSIYTAYTASSASASASLASASASSASASSASASSASAASASAASSSAAAATATPTAACLIWDSMLYYTIQVYGIRSFSLPSGDALLKQEKGCGALEGWTWETGCDGDTAQASFTLPFLIKAGCVERAIKSAGGPGLRCEGAGVAVPGEEDKVVCKAPSQGLKVGAMIEQGLGVERKVRVSDVKEGNGGGVEGVATPTTTHVLARPGNTAAPEA</sequence>
<feature type="compositionally biased region" description="Polar residues" evidence="1">
    <location>
        <begin position="665"/>
        <end position="678"/>
    </location>
</feature>
<feature type="compositionally biased region" description="Polar residues" evidence="1">
    <location>
        <begin position="621"/>
        <end position="641"/>
    </location>
</feature>
<evidence type="ECO:0000313" key="3">
    <source>
        <dbReference type="EMBL" id="KAF2227630.1"/>
    </source>
</evidence>
<name>A0A6A6GQ55_9PEZI</name>
<feature type="chain" id="PRO_5025512263" evidence="2">
    <location>
        <begin position="21"/>
        <end position="1001"/>
    </location>
</feature>
<organism evidence="3 4">
    <name type="scientific">Elsinoe ampelina</name>
    <dbReference type="NCBI Taxonomy" id="302913"/>
    <lineage>
        <taxon>Eukaryota</taxon>
        <taxon>Fungi</taxon>
        <taxon>Dikarya</taxon>
        <taxon>Ascomycota</taxon>
        <taxon>Pezizomycotina</taxon>
        <taxon>Dothideomycetes</taxon>
        <taxon>Dothideomycetidae</taxon>
        <taxon>Myriangiales</taxon>
        <taxon>Elsinoaceae</taxon>
        <taxon>Elsinoe</taxon>
    </lineage>
</organism>
<proteinExistence type="predicted"/>
<feature type="region of interest" description="Disordered" evidence="1">
    <location>
        <begin position="665"/>
        <end position="686"/>
    </location>
</feature>
<protein>
    <submittedName>
        <fullName evidence="3">Uncharacterized protein</fullName>
    </submittedName>
</protein>
<feature type="region of interest" description="Disordered" evidence="1">
    <location>
        <begin position="618"/>
        <end position="646"/>
    </location>
</feature>
<accession>A0A6A6GQ55</accession>
<reference evidence="4" key="1">
    <citation type="journal article" date="2020" name="Stud. Mycol.">
        <title>101 Dothideomycetes genomes: A test case for predicting lifestyles and emergence of pathogens.</title>
        <authorList>
            <person name="Haridas S."/>
            <person name="Albert R."/>
            <person name="Binder M."/>
            <person name="Bloem J."/>
            <person name="LaButti K."/>
            <person name="Salamov A."/>
            <person name="Andreopoulos B."/>
            <person name="Baker S."/>
            <person name="Barry K."/>
            <person name="Bills G."/>
            <person name="Bluhm B."/>
            <person name="Cannon C."/>
            <person name="Castanera R."/>
            <person name="Culley D."/>
            <person name="Daum C."/>
            <person name="Ezra D."/>
            <person name="Gonzalez J."/>
            <person name="Henrissat B."/>
            <person name="Kuo A."/>
            <person name="Liang C."/>
            <person name="Lipzen A."/>
            <person name="Lutzoni F."/>
            <person name="Magnuson J."/>
            <person name="Mondo S."/>
            <person name="Nolan M."/>
            <person name="Ohm R."/>
            <person name="Pangilinan J."/>
            <person name="Park H.-J."/>
            <person name="Ramirez L."/>
            <person name="Alfaro M."/>
            <person name="Sun H."/>
            <person name="Tritt A."/>
            <person name="Yoshinaga Y."/>
            <person name="Zwiers L.-H."/>
            <person name="Turgeon B."/>
            <person name="Goodwin S."/>
            <person name="Spatafora J."/>
            <person name="Crous P."/>
            <person name="Grigoriev I."/>
        </authorList>
    </citation>
    <scope>NUCLEOTIDE SEQUENCE [LARGE SCALE GENOMIC DNA]</scope>
    <source>
        <strain evidence="4">CECT 20119</strain>
    </source>
</reference>
<dbReference type="AlphaFoldDB" id="A0A6A6GQ55"/>
<evidence type="ECO:0000256" key="2">
    <source>
        <dbReference type="SAM" id="SignalP"/>
    </source>
</evidence>
<gene>
    <name evidence="3" type="ORF">BDZ85DRAFT_246149</name>
</gene>
<feature type="region of interest" description="Disordered" evidence="1">
    <location>
        <begin position="238"/>
        <end position="263"/>
    </location>
</feature>
<feature type="compositionally biased region" description="Polar residues" evidence="1">
    <location>
        <begin position="247"/>
        <end position="263"/>
    </location>
</feature>
<keyword evidence="4" id="KW-1185">Reference proteome</keyword>
<keyword evidence="2" id="KW-0732">Signal</keyword>
<feature type="region of interest" description="Disordered" evidence="1">
    <location>
        <begin position="72"/>
        <end position="96"/>
    </location>
</feature>
<dbReference type="Proteomes" id="UP000799538">
    <property type="component" value="Unassembled WGS sequence"/>
</dbReference>
<evidence type="ECO:0000256" key="1">
    <source>
        <dbReference type="SAM" id="MobiDB-lite"/>
    </source>
</evidence>